<keyword evidence="2" id="KW-1185">Reference proteome</keyword>
<name>A0A8J7DBY9_DESMC</name>
<organism evidence="1 2">
    <name type="scientific">Desmonostoc muscorum LEGE 12446</name>
    <dbReference type="NCBI Taxonomy" id="1828758"/>
    <lineage>
        <taxon>Bacteria</taxon>
        <taxon>Bacillati</taxon>
        <taxon>Cyanobacteriota</taxon>
        <taxon>Cyanophyceae</taxon>
        <taxon>Nostocales</taxon>
        <taxon>Nostocaceae</taxon>
        <taxon>Desmonostoc</taxon>
    </lineage>
</organism>
<dbReference type="RefSeq" id="WP_193914042.1">
    <property type="nucleotide sequence ID" value="NZ_JADEXS020000001.1"/>
</dbReference>
<dbReference type="AlphaFoldDB" id="A0A8J7DBY9"/>
<comment type="caution">
    <text evidence="1">The sequence shown here is derived from an EMBL/GenBank/DDBJ whole genome shotgun (WGS) entry which is preliminary data.</text>
</comment>
<sequence>MSDIGFYLYLAKVAFKDCISGLCEVMQNITALLGWFKAPDTIYRVFAIDHRHSPKNVNAAQ</sequence>
<dbReference type="Proteomes" id="UP000622533">
    <property type="component" value="Unassembled WGS sequence"/>
</dbReference>
<dbReference type="EMBL" id="JADEXS010000038">
    <property type="protein sequence ID" value="MBE9021780.1"/>
    <property type="molecule type" value="Genomic_DNA"/>
</dbReference>
<evidence type="ECO:0000313" key="1">
    <source>
        <dbReference type="EMBL" id="MBE9021780.1"/>
    </source>
</evidence>
<proteinExistence type="predicted"/>
<reference evidence="1" key="1">
    <citation type="submission" date="2020-10" db="EMBL/GenBank/DDBJ databases">
        <authorList>
            <person name="Castelo-Branco R."/>
            <person name="Eusebio N."/>
            <person name="Adriana R."/>
            <person name="Vieira A."/>
            <person name="Brugerolle De Fraissinette N."/>
            <person name="Rezende De Castro R."/>
            <person name="Schneider M.P."/>
            <person name="Vasconcelos V."/>
            <person name="Leao P.N."/>
        </authorList>
    </citation>
    <scope>NUCLEOTIDE SEQUENCE</scope>
    <source>
        <strain evidence="1">LEGE 12446</strain>
    </source>
</reference>
<gene>
    <name evidence="1" type="ORF">IQ276_04670</name>
</gene>
<accession>A0A8J7DBY9</accession>
<protein>
    <submittedName>
        <fullName evidence="1">Uncharacterized protein</fullName>
    </submittedName>
</protein>
<evidence type="ECO:0000313" key="2">
    <source>
        <dbReference type="Proteomes" id="UP000622533"/>
    </source>
</evidence>